<name>A0A378VX37_NEIGO</name>
<dbReference type="EMBL" id="UGRI01000001">
    <property type="protein sequence ID" value="SUA23747.1"/>
    <property type="molecule type" value="Genomic_DNA"/>
</dbReference>
<dbReference type="EC" id="3.1.21.3" evidence="3"/>
<evidence type="ECO:0000256" key="1">
    <source>
        <dbReference type="ARBA" id="ARBA00022747"/>
    </source>
</evidence>
<proteinExistence type="predicted"/>
<keyword evidence="3" id="KW-0378">Hydrolase</keyword>
<dbReference type="InterPro" id="IPR027417">
    <property type="entry name" value="P-loop_NTPase"/>
</dbReference>
<dbReference type="GO" id="GO:0009307">
    <property type="term" value="P:DNA restriction-modification system"/>
    <property type="evidence" value="ECO:0007669"/>
    <property type="project" value="UniProtKB-KW"/>
</dbReference>
<dbReference type="AlphaFoldDB" id="A0A378VX37"/>
<dbReference type="InterPro" id="IPR051268">
    <property type="entry name" value="Type-I_R_enzyme_R_subunit"/>
</dbReference>
<feature type="coiled-coil region" evidence="2">
    <location>
        <begin position="61"/>
        <end position="88"/>
    </location>
</feature>
<evidence type="ECO:0000256" key="2">
    <source>
        <dbReference type="SAM" id="Coils"/>
    </source>
</evidence>
<organism evidence="3">
    <name type="scientific">Neisseria gonorrhoeae</name>
    <dbReference type="NCBI Taxonomy" id="485"/>
    <lineage>
        <taxon>Bacteria</taxon>
        <taxon>Pseudomonadati</taxon>
        <taxon>Pseudomonadota</taxon>
        <taxon>Betaproteobacteria</taxon>
        <taxon>Neisseriales</taxon>
        <taxon>Neisseriaceae</taxon>
        <taxon>Neisseria</taxon>
    </lineage>
</organism>
<sequence length="153" mass="17603">MGRLIKAHNLLQTLTRVNRTYKSYRYGYVVDFADIEREFDKTNRAYWDELSNELGDEIGSYSQLFKTAEEIEQEIADIKNALFDFDTENAEEFCSQISQIEDKKQLLALKKPCKPPKSCTTSCACKAATNFLRIWILTSSIFCTAKPPPAWIP</sequence>
<keyword evidence="2" id="KW-0175">Coiled coil</keyword>
<keyword evidence="1" id="KW-0680">Restriction system</keyword>
<dbReference type="GO" id="GO:0009035">
    <property type="term" value="F:type I site-specific deoxyribonuclease activity"/>
    <property type="evidence" value="ECO:0007669"/>
    <property type="project" value="UniProtKB-EC"/>
</dbReference>
<reference evidence="3" key="1">
    <citation type="submission" date="2018-06" db="EMBL/GenBank/DDBJ databases">
        <authorList>
            <consortium name="Pathogen Informatics"/>
            <person name="Doyle S."/>
        </authorList>
    </citation>
    <scope>NUCLEOTIDE SEQUENCE [LARGE SCALE GENOMIC DNA]</scope>
    <source>
        <strain evidence="3">NCTC11421</strain>
    </source>
</reference>
<gene>
    <name evidence="3" type="ORF">NCTC11421_01737</name>
</gene>
<dbReference type="PANTHER" id="PTHR30195">
    <property type="entry name" value="TYPE I SITE-SPECIFIC DEOXYRIBONUCLEASE PROTEIN SUBUNIT M AND R"/>
    <property type="match status" value="1"/>
</dbReference>
<dbReference type="Gene3D" id="3.40.50.300">
    <property type="entry name" value="P-loop containing nucleotide triphosphate hydrolases"/>
    <property type="match status" value="1"/>
</dbReference>
<evidence type="ECO:0000313" key="3">
    <source>
        <dbReference type="EMBL" id="SUA23747.1"/>
    </source>
</evidence>
<dbReference type="PANTHER" id="PTHR30195:SF15">
    <property type="entry name" value="TYPE I RESTRICTION ENZYME HINDI ENDONUCLEASE SUBUNIT"/>
    <property type="match status" value="1"/>
</dbReference>
<protein>
    <submittedName>
        <fullName evidence="3">Type I restriction enzyme</fullName>
        <ecNumber evidence="3">3.1.21.3</ecNumber>
    </submittedName>
</protein>
<accession>A0A378VX37</accession>